<dbReference type="GO" id="GO:0005576">
    <property type="term" value="C:extracellular region"/>
    <property type="evidence" value="ECO:0007669"/>
    <property type="project" value="UniProtKB-SubCell"/>
</dbReference>
<reference evidence="9 10" key="1">
    <citation type="journal article" date="2018" name="Nat. Genet.">
        <title>Extensive intraspecific gene order and gene structural variations between Mo17 and other maize genomes.</title>
        <authorList>
            <person name="Sun S."/>
            <person name="Zhou Y."/>
            <person name="Chen J."/>
            <person name="Shi J."/>
            <person name="Zhao H."/>
            <person name="Zhao H."/>
            <person name="Song W."/>
            <person name="Zhang M."/>
            <person name="Cui Y."/>
            <person name="Dong X."/>
            <person name="Liu H."/>
            <person name="Ma X."/>
            <person name="Jiao Y."/>
            <person name="Wang B."/>
            <person name="Wei X."/>
            <person name="Stein J.C."/>
            <person name="Glaubitz J.C."/>
            <person name="Lu F."/>
            <person name="Yu G."/>
            <person name="Liang C."/>
            <person name="Fengler K."/>
            <person name="Li B."/>
            <person name="Rafalski A."/>
            <person name="Schnable P.S."/>
            <person name="Ware D.H."/>
            <person name="Buckler E.S."/>
            <person name="Lai J."/>
        </authorList>
    </citation>
    <scope>NUCLEOTIDE SEQUENCE [LARGE SCALE GENOMIC DNA]</scope>
    <source>
        <strain evidence="10">cv. Missouri 17</strain>
        <tissue evidence="9">Seedling</tissue>
    </source>
</reference>
<evidence type="ECO:0000256" key="5">
    <source>
        <dbReference type="ARBA" id="ARBA00023157"/>
    </source>
</evidence>
<dbReference type="InterPro" id="IPR001223">
    <property type="entry name" value="Glyco_hydro18_cat"/>
</dbReference>
<proteinExistence type="inferred from homology"/>
<evidence type="ECO:0000256" key="1">
    <source>
        <dbReference type="ARBA" id="ARBA00004613"/>
    </source>
</evidence>
<dbReference type="GO" id="GO:0016798">
    <property type="term" value="F:hydrolase activity, acting on glycosyl bonds"/>
    <property type="evidence" value="ECO:0007669"/>
    <property type="project" value="UniProtKB-KW"/>
</dbReference>
<evidence type="ECO:0000256" key="4">
    <source>
        <dbReference type="ARBA" id="ARBA00022821"/>
    </source>
</evidence>
<dbReference type="FunFam" id="3.20.20.80:FF:000044">
    <property type="entry name" value="Chitinase III C10701-rice"/>
    <property type="match status" value="1"/>
</dbReference>
<keyword evidence="9" id="KW-0858">Xylan degradation</keyword>
<keyword evidence="9" id="KW-0119">Carbohydrate metabolism</keyword>
<dbReference type="SUPFAM" id="SSF51445">
    <property type="entry name" value="(Trans)glycosidases"/>
    <property type="match status" value="1"/>
</dbReference>
<evidence type="ECO:0000256" key="2">
    <source>
        <dbReference type="ARBA" id="ARBA00022525"/>
    </source>
</evidence>
<comment type="subcellular location">
    <subcellularLocation>
        <location evidence="1">Secreted</location>
    </subcellularLocation>
</comment>
<keyword evidence="2" id="KW-0964">Secreted</keyword>
<keyword evidence="3 7" id="KW-0732">Signal</keyword>
<dbReference type="Pfam" id="PF00704">
    <property type="entry name" value="Glyco_hydro_18"/>
    <property type="match status" value="1"/>
</dbReference>
<dbReference type="GO" id="GO:0004857">
    <property type="term" value="F:enzyme inhibitor activity"/>
    <property type="evidence" value="ECO:0007669"/>
    <property type="project" value="UniProtKB-ARBA"/>
</dbReference>
<accession>A0A3L6EB11</accession>
<keyword evidence="9" id="KW-0378">Hydrolase</keyword>
<sequence length="318" mass="34455">MSFGRRSWQILALSMPMVLLSFVAATAVSKRTGELTVFWGRNKEEGTLREACDTGLYNTVIISFYSVLGRGSYGVDLSGHPLDGVGTDIKRCQSKGIPVFLSIGSGGGGNGYSLSSSESAVAVADNLWNAYLGGGRSDVPRPFGDTVVDGIDFYIDNHQGAPDDLYDELARRLDGYNSQASVRKRVRLTATPRCALPQGRLETAMQTGLFERIHVRFYGDDECTHSNGAVDKHWDKWAARYPGSQLYVGLAAAESGVPDGAGPPVEVYLKYLYYSLLPKVQSAANYGGIMIWDRFSDKKTSYSGAVKGWASCSYAGCV</sequence>
<dbReference type="InterPro" id="IPR017853">
    <property type="entry name" value="GH"/>
</dbReference>
<dbReference type="Gene3D" id="3.20.20.80">
    <property type="entry name" value="Glycosidases"/>
    <property type="match status" value="1"/>
</dbReference>
<evidence type="ECO:0000256" key="7">
    <source>
        <dbReference type="SAM" id="SignalP"/>
    </source>
</evidence>
<name>A0A3L6EB11_MAIZE</name>
<dbReference type="EMBL" id="NCVQ01000007">
    <property type="protein sequence ID" value="PWZ17141.1"/>
    <property type="molecule type" value="Genomic_DNA"/>
</dbReference>
<keyword evidence="9" id="KW-0624">Polysaccharide degradation</keyword>
<protein>
    <submittedName>
        <fullName evidence="9">Xylanase inhibitor protein 1</fullName>
    </submittedName>
</protein>
<keyword evidence="9" id="KW-0326">Glycosidase</keyword>
<keyword evidence="5" id="KW-1015">Disulfide bond</keyword>
<dbReference type="PROSITE" id="PS51910">
    <property type="entry name" value="GH18_2"/>
    <property type="match status" value="1"/>
</dbReference>
<keyword evidence="4" id="KW-0611">Plant defense</keyword>
<organism evidence="9 10">
    <name type="scientific">Zea mays</name>
    <name type="common">Maize</name>
    <dbReference type="NCBI Taxonomy" id="4577"/>
    <lineage>
        <taxon>Eukaryota</taxon>
        <taxon>Viridiplantae</taxon>
        <taxon>Streptophyta</taxon>
        <taxon>Embryophyta</taxon>
        <taxon>Tracheophyta</taxon>
        <taxon>Spermatophyta</taxon>
        <taxon>Magnoliopsida</taxon>
        <taxon>Liliopsida</taxon>
        <taxon>Poales</taxon>
        <taxon>Poaceae</taxon>
        <taxon>PACMAD clade</taxon>
        <taxon>Panicoideae</taxon>
        <taxon>Andropogonodae</taxon>
        <taxon>Andropogoneae</taxon>
        <taxon>Tripsacinae</taxon>
        <taxon>Zea</taxon>
    </lineage>
</organism>
<dbReference type="ExpressionAtlas" id="A0A3L6EB11">
    <property type="expression patterns" value="baseline and differential"/>
</dbReference>
<feature type="domain" description="GH18" evidence="8">
    <location>
        <begin position="33"/>
        <end position="313"/>
    </location>
</feature>
<dbReference type="InterPro" id="IPR050542">
    <property type="entry name" value="Glycosyl_Hydrlase18_Chitinase"/>
</dbReference>
<dbReference type="GO" id="GO:0045493">
    <property type="term" value="P:xylan catabolic process"/>
    <property type="evidence" value="ECO:0007669"/>
    <property type="project" value="UniProtKB-KW"/>
</dbReference>
<dbReference type="AlphaFoldDB" id="A0A3L6EB11"/>
<dbReference type="GO" id="GO:0050832">
    <property type="term" value="P:defense response to fungus"/>
    <property type="evidence" value="ECO:0007669"/>
    <property type="project" value="UniProtKB-ARBA"/>
</dbReference>
<evidence type="ECO:0000259" key="8">
    <source>
        <dbReference type="PROSITE" id="PS51910"/>
    </source>
</evidence>
<gene>
    <name evidence="9" type="primary">RIXI_0</name>
    <name evidence="9" type="ORF">Zm00014a_034671</name>
</gene>
<dbReference type="PANTHER" id="PTHR45708">
    <property type="entry name" value="ENDOCHITINASE"/>
    <property type="match status" value="1"/>
</dbReference>
<comment type="similarity">
    <text evidence="6">Belongs to the glycosyl hydrolase 18 family. Xylanase inhibitor subfamily.</text>
</comment>
<dbReference type="Proteomes" id="UP000251960">
    <property type="component" value="Chromosome 6"/>
</dbReference>
<feature type="chain" id="PRO_5018051827" evidence="7">
    <location>
        <begin position="26"/>
        <end position="318"/>
    </location>
</feature>
<evidence type="ECO:0000256" key="3">
    <source>
        <dbReference type="ARBA" id="ARBA00022729"/>
    </source>
</evidence>
<evidence type="ECO:0000313" key="9">
    <source>
        <dbReference type="EMBL" id="PWZ17141.1"/>
    </source>
</evidence>
<comment type="caution">
    <text evidence="9">The sequence shown here is derived from an EMBL/GenBank/DDBJ whole genome shotgun (WGS) entry which is preliminary data.</text>
</comment>
<dbReference type="PANTHER" id="PTHR45708:SF4">
    <property type="entry name" value="XYLANASE INHIBITOR PROTEIN 1"/>
    <property type="match status" value="1"/>
</dbReference>
<feature type="signal peptide" evidence="7">
    <location>
        <begin position="1"/>
        <end position="25"/>
    </location>
</feature>
<evidence type="ECO:0000256" key="6">
    <source>
        <dbReference type="ARBA" id="ARBA00061481"/>
    </source>
</evidence>
<evidence type="ECO:0000313" key="10">
    <source>
        <dbReference type="Proteomes" id="UP000251960"/>
    </source>
</evidence>